<feature type="signal peptide" evidence="7">
    <location>
        <begin position="1"/>
        <end position="19"/>
    </location>
</feature>
<dbReference type="OrthoDB" id="1896086at2759"/>
<evidence type="ECO:0000256" key="1">
    <source>
        <dbReference type="ARBA" id="ARBA00011073"/>
    </source>
</evidence>
<keyword evidence="3 7" id="KW-0732">Signal</keyword>
<dbReference type="EMBL" id="JAPQKO010000005">
    <property type="protein sequence ID" value="KAJ5162542.1"/>
    <property type="molecule type" value="Genomic_DNA"/>
</dbReference>
<evidence type="ECO:0000256" key="2">
    <source>
        <dbReference type="ARBA" id="ARBA00022670"/>
    </source>
</evidence>
<evidence type="ECO:0000313" key="10">
    <source>
        <dbReference type="Proteomes" id="UP001146351"/>
    </source>
</evidence>
<gene>
    <name evidence="9" type="ORF">N7492_007934</name>
</gene>
<dbReference type="InterPro" id="IPR050131">
    <property type="entry name" value="Peptidase_S8_subtilisin-like"/>
</dbReference>
<keyword evidence="4" id="KW-0378">Hydrolase</keyword>
<feature type="domain" description="Peptidase S8/S53" evidence="8">
    <location>
        <begin position="152"/>
        <end position="398"/>
    </location>
</feature>
<protein>
    <recommendedName>
        <fullName evidence="8">Peptidase S8/S53 domain-containing protein</fullName>
    </recommendedName>
</protein>
<dbReference type="InterPro" id="IPR036852">
    <property type="entry name" value="Peptidase_S8/S53_dom_sf"/>
</dbReference>
<feature type="chain" id="PRO_5040858167" description="Peptidase S8/S53 domain-containing protein" evidence="7">
    <location>
        <begin position="20"/>
        <end position="488"/>
    </location>
</feature>
<evidence type="ECO:0000256" key="3">
    <source>
        <dbReference type="ARBA" id="ARBA00022729"/>
    </source>
</evidence>
<reference evidence="9" key="2">
    <citation type="journal article" date="2023" name="IMA Fungus">
        <title>Comparative genomic study of the Penicillium genus elucidates a diverse pangenome and 15 lateral gene transfer events.</title>
        <authorList>
            <person name="Petersen C."/>
            <person name="Sorensen T."/>
            <person name="Nielsen M.R."/>
            <person name="Sondergaard T.E."/>
            <person name="Sorensen J.L."/>
            <person name="Fitzpatrick D.A."/>
            <person name="Frisvad J.C."/>
            <person name="Nielsen K.L."/>
        </authorList>
    </citation>
    <scope>NUCLEOTIDE SEQUENCE</scope>
    <source>
        <strain evidence="9">IBT 21917</strain>
    </source>
</reference>
<evidence type="ECO:0000259" key="8">
    <source>
        <dbReference type="Pfam" id="PF00082"/>
    </source>
</evidence>
<dbReference type="SUPFAM" id="SSF52743">
    <property type="entry name" value="Subtilisin-like"/>
    <property type="match status" value="1"/>
</dbReference>
<comment type="caution">
    <text evidence="9">The sequence shown here is derived from an EMBL/GenBank/DDBJ whole genome shotgun (WGS) entry which is preliminary data.</text>
</comment>
<evidence type="ECO:0000256" key="5">
    <source>
        <dbReference type="ARBA" id="ARBA00022825"/>
    </source>
</evidence>
<dbReference type="PANTHER" id="PTHR43806:SF11">
    <property type="entry name" value="CEREVISIN-RELATED"/>
    <property type="match status" value="1"/>
</dbReference>
<keyword evidence="2" id="KW-0645">Protease</keyword>
<sequence length="488" mass="54369">MALLTLIFTLGFFVANVFADDIYLIRSKEGTSFKDFQLWTDHLDGGAGYLDPDQSTNYLTYLTSLTVARADAIREEDIISSISVHEIDLIEFHKDDSNSTALNRLRHSKRETNRPTPNQRNGYPAMQWKFLNYNGRGSPPYGPPEFRTDSGGAGVNLFVIDSGFNVDLDELEPVQTYYPEDFHYDQVPGTLLPGTIKEHTVHGTVMASAAGGKTLGIAPNTNLYLAKWDREYKDAKGQVLPIISIKSMEAVFNWVIDRMDEQWSKGLTKNVVLFSLGVDRGDKTNREKYDRVFQSFVDRLDGYESLLFAAAGNDGLNKKSLADKYPACLAKPNNNVVIVGAVNIDGTLWDETTPPKDSGLEINVWAPGTSIDVMLPNGDVRKNDNNGATSIATAITSHRLIGYYPKKQKAGLGAWFLGLDECEASDYDIDLRKLYDRYGQPKVMGLKNLIIDSSYQRSSRIIQAGKPYPTYALPTKLNAIYNLAQGWP</sequence>
<evidence type="ECO:0000256" key="6">
    <source>
        <dbReference type="ARBA" id="ARBA00023145"/>
    </source>
</evidence>
<evidence type="ECO:0000256" key="7">
    <source>
        <dbReference type="SAM" id="SignalP"/>
    </source>
</evidence>
<evidence type="ECO:0000256" key="4">
    <source>
        <dbReference type="ARBA" id="ARBA00022801"/>
    </source>
</evidence>
<accession>A0A9W9LLB7</accession>
<comment type="similarity">
    <text evidence="1">Belongs to the peptidase S8 family.</text>
</comment>
<dbReference type="Gene3D" id="3.40.50.200">
    <property type="entry name" value="Peptidase S8/S53 domain"/>
    <property type="match status" value="1"/>
</dbReference>
<keyword evidence="5" id="KW-0720">Serine protease</keyword>
<name>A0A9W9LLB7_9EURO</name>
<dbReference type="GO" id="GO:0006508">
    <property type="term" value="P:proteolysis"/>
    <property type="evidence" value="ECO:0007669"/>
    <property type="project" value="UniProtKB-KW"/>
</dbReference>
<keyword evidence="10" id="KW-1185">Reference proteome</keyword>
<dbReference type="PANTHER" id="PTHR43806">
    <property type="entry name" value="PEPTIDASE S8"/>
    <property type="match status" value="1"/>
</dbReference>
<dbReference type="InterPro" id="IPR000209">
    <property type="entry name" value="Peptidase_S8/S53_dom"/>
</dbReference>
<organism evidence="9 10">
    <name type="scientific">Penicillium capsulatum</name>
    <dbReference type="NCBI Taxonomy" id="69766"/>
    <lineage>
        <taxon>Eukaryota</taxon>
        <taxon>Fungi</taxon>
        <taxon>Dikarya</taxon>
        <taxon>Ascomycota</taxon>
        <taxon>Pezizomycotina</taxon>
        <taxon>Eurotiomycetes</taxon>
        <taxon>Eurotiomycetidae</taxon>
        <taxon>Eurotiales</taxon>
        <taxon>Aspergillaceae</taxon>
        <taxon>Penicillium</taxon>
    </lineage>
</organism>
<reference evidence="9" key="1">
    <citation type="submission" date="2022-11" db="EMBL/GenBank/DDBJ databases">
        <authorList>
            <person name="Petersen C."/>
        </authorList>
    </citation>
    <scope>NUCLEOTIDE SEQUENCE</scope>
    <source>
        <strain evidence="9">IBT 21917</strain>
    </source>
</reference>
<dbReference type="Proteomes" id="UP001146351">
    <property type="component" value="Unassembled WGS sequence"/>
</dbReference>
<dbReference type="GO" id="GO:0004252">
    <property type="term" value="F:serine-type endopeptidase activity"/>
    <property type="evidence" value="ECO:0007669"/>
    <property type="project" value="InterPro"/>
</dbReference>
<proteinExistence type="inferred from homology"/>
<evidence type="ECO:0000313" key="9">
    <source>
        <dbReference type="EMBL" id="KAJ5162542.1"/>
    </source>
</evidence>
<dbReference type="AlphaFoldDB" id="A0A9W9LLB7"/>
<dbReference type="CDD" id="cd00306">
    <property type="entry name" value="Peptidases_S8_S53"/>
    <property type="match status" value="1"/>
</dbReference>
<keyword evidence="6" id="KW-0865">Zymogen</keyword>
<dbReference type="Pfam" id="PF00082">
    <property type="entry name" value="Peptidase_S8"/>
    <property type="match status" value="1"/>
</dbReference>